<feature type="repeat" description="WD" evidence="4">
    <location>
        <begin position="902"/>
        <end position="943"/>
    </location>
</feature>
<dbReference type="InterPro" id="IPR050995">
    <property type="entry name" value="WD-F-box_domain-protein"/>
</dbReference>
<name>A0A1L7XF54_9HELO</name>
<dbReference type="Proteomes" id="UP000184330">
    <property type="component" value="Unassembled WGS sequence"/>
</dbReference>
<dbReference type="GO" id="GO:0000981">
    <property type="term" value="F:DNA-binding transcription factor activity, RNA polymerase II-specific"/>
    <property type="evidence" value="ECO:0007669"/>
    <property type="project" value="InterPro"/>
</dbReference>
<dbReference type="Pfam" id="PF24883">
    <property type="entry name" value="NPHP3_N"/>
    <property type="match status" value="1"/>
</dbReference>
<evidence type="ECO:0000259" key="7">
    <source>
        <dbReference type="PROSITE" id="PS50837"/>
    </source>
</evidence>
<dbReference type="InterPro" id="IPR056884">
    <property type="entry name" value="NPHP3-like_N"/>
</dbReference>
<sequence>MTVSTSISHRIQGTAPPETMHPPSTEISATDRCSPQSTFLSPPSSLSKSRCDTCRHDRKKCVFSSPNESCDRCRQYDYICVFTESTPQNKRRKLGDYTCEYCRKLKQKCLPEGRVWPAKCSRCVQSGLSCSKPPWDSERDSPLSQLPGAFQEPGSRMFNVGGNLNFGGQDSSDQNTRCLRDLRLTDPRDDKKRIEDTKGGLLEGSYCWILENPDFQQWRNNQQSRLLWIKGDPGKGKTMLLCGITNELKRSMAKSVLLSYFFCQATDSRINYATAVLRGLIYLLVDQQPSLISHVRAKYDQAGKTLFEDANAWVALSEIFTNILRDPSLDTTYLIIDALDECITDLPKLLDFIVLKSSAYSRVNWIVSSRNWPSIEKNLDAATQKVRLCLELNEKSVSAAVTTYVQHKVDRLAERNKYNNNTRDVVQRYLSSNANGTFLWVALVCQELANISGWKAQKKLTGFPPGLDALYRLMMDQICNSDDAELCKSILAVVSVVYRPITLEELASFIDMPDGVSDDYESLAEIIGLCGSFLTLRERTISFVHQSAKDYLVKHASAEIFPDGRIEEQQRIVSRLIEAMDKALQRDVYSLRHPGCSIDKVEHPDPDPLAPIRYACVYWVDHICETQSSHDGAGFYDEEKIDKFWRKHFLHWMEALSLMKSISSGILAINKLESFLKDDKTPDLYAFVHDAKRFTLYSRSVIKQAPLQLYCSALVFAPEKSIVRRQFEEYIPAWIQRKPKVQANWSATLQTLEGHSSYVQSVAFSPDGKQVVSGSGDETVRLWDATTGAALQTLEGHSSSVQIVRLWDATTGAALQTLEGHSSTVRSVAFSPDGKYIVSGSDDETVRLWDATTSAALQTLEGHSSYVQSVAFSPDGKQVVSGSGDRTIRLWDATTGAALQTLEGHSSSVRSVAISPDGKQIVSLSDDETIWLWDATTGAALQTLEGHSSSVRSVAFSPDGKHIVSGSDDKTVRLWDATTGAALQTLEGHSSSVRSVAFSPDGKQVVSGSDDKTVRLWDAIMGAALQTLEGHSSYRHLHLLARRQAGRVWVVGWDSPTLGRYDRRGTTDARGPFELRPVSSLLARR</sequence>
<accession>A0A1L7XF54</accession>
<dbReference type="AlphaFoldDB" id="A0A1L7XF54"/>
<dbReference type="CDD" id="cd00200">
    <property type="entry name" value="WD40"/>
    <property type="match status" value="1"/>
</dbReference>
<dbReference type="Gene3D" id="3.40.50.300">
    <property type="entry name" value="P-loop containing nucleotide triphosphate hydrolases"/>
    <property type="match status" value="1"/>
</dbReference>
<dbReference type="PROSITE" id="PS50082">
    <property type="entry name" value="WD_REPEATS_2"/>
    <property type="match status" value="6"/>
</dbReference>
<dbReference type="OrthoDB" id="674604at2759"/>
<dbReference type="InterPro" id="IPR001138">
    <property type="entry name" value="Zn2Cys6_DnaBD"/>
</dbReference>
<dbReference type="GO" id="GO:0008270">
    <property type="term" value="F:zinc ion binding"/>
    <property type="evidence" value="ECO:0007669"/>
    <property type="project" value="InterPro"/>
</dbReference>
<evidence type="ECO:0000256" key="1">
    <source>
        <dbReference type="ARBA" id="ARBA00022574"/>
    </source>
</evidence>
<dbReference type="SUPFAM" id="SSF50978">
    <property type="entry name" value="WD40 repeat-like"/>
    <property type="match status" value="1"/>
</dbReference>
<dbReference type="EMBL" id="FJOG01000024">
    <property type="protein sequence ID" value="CZR63606.1"/>
    <property type="molecule type" value="Genomic_DNA"/>
</dbReference>
<feature type="repeat" description="WD" evidence="4">
    <location>
        <begin position="752"/>
        <end position="793"/>
    </location>
</feature>
<feature type="compositionally biased region" description="Polar residues" evidence="5">
    <location>
        <begin position="1"/>
        <end position="11"/>
    </location>
</feature>
<dbReference type="SUPFAM" id="SSF57701">
    <property type="entry name" value="Zn2/Cys6 DNA-binding domain"/>
    <property type="match status" value="2"/>
</dbReference>
<dbReference type="SMART" id="SM00066">
    <property type="entry name" value="GAL4"/>
    <property type="match status" value="2"/>
</dbReference>
<dbReference type="FunFam" id="3.40.50.300:FF:001638">
    <property type="entry name" value="NACHT and WD40 domain protein"/>
    <property type="match status" value="1"/>
</dbReference>
<dbReference type="InterPro" id="IPR036322">
    <property type="entry name" value="WD40_repeat_dom_sf"/>
</dbReference>
<dbReference type="InterPro" id="IPR015943">
    <property type="entry name" value="WD40/YVTN_repeat-like_dom_sf"/>
</dbReference>
<feature type="domain" description="Zn(2)-C6 fungal-type" evidence="6">
    <location>
        <begin position="50"/>
        <end position="82"/>
    </location>
</feature>
<dbReference type="CDD" id="cd00067">
    <property type="entry name" value="GAL4"/>
    <property type="match status" value="2"/>
</dbReference>
<proteinExistence type="predicted"/>
<dbReference type="STRING" id="576137.A0A1L7XF54"/>
<dbReference type="PROSITE" id="PS50837">
    <property type="entry name" value="NACHT"/>
    <property type="match status" value="1"/>
</dbReference>
<keyword evidence="3" id="KW-0539">Nucleus</keyword>
<dbReference type="PRINTS" id="PR00320">
    <property type="entry name" value="GPROTEINBRPT"/>
</dbReference>
<dbReference type="SUPFAM" id="SSF52540">
    <property type="entry name" value="P-loop containing nucleoside triphosphate hydrolases"/>
    <property type="match status" value="1"/>
</dbReference>
<keyword evidence="1 4" id="KW-0853">WD repeat</keyword>
<dbReference type="PROSITE" id="PS50048">
    <property type="entry name" value="ZN2_CY6_FUNGAL_2"/>
    <property type="match status" value="2"/>
</dbReference>
<dbReference type="InterPro" id="IPR054471">
    <property type="entry name" value="GPIID_WHD"/>
</dbReference>
<organism evidence="8 9">
    <name type="scientific">Phialocephala subalpina</name>
    <dbReference type="NCBI Taxonomy" id="576137"/>
    <lineage>
        <taxon>Eukaryota</taxon>
        <taxon>Fungi</taxon>
        <taxon>Dikarya</taxon>
        <taxon>Ascomycota</taxon>
        <taxon>Pezizomycotina</taxon>
        <taxon>Leotiomycetes</taxon>
        <taxon>Helotiales</taxon>
        <taxon>Mollisiaceae</taxon>
        <taxon>Phialocephala</taxon>
        <taxon>Phialocephala fortinii species complex</taxon>
    </lineage>
</organism>
<reference evidence="8 9" key="1">
    <citation type="submission" date="2016-03" db="EMBL/GenBank/DDBJ databases">
        <authorList>
            <person name="Ploux O."/>
        </authorList>
    </citation>
    <scope>NUCLEOTIDE SEQUENCE [LARGE SCALE GENOMIC DNA]</scope>
    <source>
        <strain evidence="8 9">UAMH 11012</strain>
    </source>
</reference>
<dbReference type="PROSITE" id="PS00678">
    <property type="entry name" value="WD_REPEATS_1"/>
    <property type="match status" value="5"/>
</dbReference>
<evidence type="ECO:0000256" key="3">
    <source>
        <dbReference type="ARBA" id="ARBA00023242"/>
    </source>
</evidence>
<feature type="repeat" description="WD" evidence="4">
    <location>
        <begin position="944"/>
        <end position="985"/>
    </location>
</feature>
<dbReference type="InterPro" id="IPR036864">
    <property type="entry name" value="Zn2-C6_fun-type_DNA-bd_sf"/>
</dbReference>
<dbReference type="SMART" id="SM00320">
    <property type="entry name" value="WD40"/>
    <property type="match status" value="6"/>
</dbReference>
<feature type="repeat" description="WD" evidence="4">
    <location>
        <begin position="860"/>
        <end position="901"/>
    </location>
</feature>
<feature type="domain" description="NACHT" evidence="7">
    <location>
        <begin position="225"/>
        <end position="446"/>
    </location>
</feature>
<evidence type="ECO:0000256" key="5">
    <source>
        <dbReference type="SAM" id="MobiDB-lite"/>
    </source>
</evidence>
<protein>
    <submittedName>
        <fullName evidence="8">Related to vegetatible incompatibility protein HET-E-1</fullName>
    </submittedName>
</protein>
<evidence type="ECO:0000313" key="8">
    <source>
        <dbReference type="EMBL" id="CZR63606.1"/>
    </source>
</evidence>
<dbReference type="InterPro" id="IPR027417">
    <property type="entry name" value="P-loop_NTPase"/>
</dbReference>
<dbReference type="InterPro" id="IPR001680">
    <property type="entry name" value="WD40_rpt"/>
</dbReference>
<dbReference type="InterPro" id="IPR019775">
    <property type="entry name" value="WD40_repeat_CS"/>
</dbReference>
<dbReference type="InterPro" id="IPR020472">
    <property type="entry name" value="WD40_PAC1"/>
</dbReference>
<keyword evidence="9" id="KW-1185">Reference proteome</keyword>
<gene>
    <name evidence="8" type="ORF">PAC_13503</name>
</gene>
<evidence type="ECO:0000259" key="6">
    <source>
        <dbReference type="PROSITE" id="PS50048"/>
    </source>
</evidence>
<dbReference type="InterPro" id="IPR007111">
    <property type="entry name" value="NACHT_NTPase"/>
</dbReference>
<evidence type="ECO:0000256" key="2">
    <source>
        <dbReference type="ARBA" id="ARBA00022737"/>
    </source>
</evidence>
<feature type="domain" description="Zn(2)-C6 fungal-type" evidence="6">
    <location>
        <begin position="98"/>
        <end position="132"/>
    </location>
</feature>
<dbReference type="PROSITE" id="PS50294">
    <property type="entry name" value="WD_REPEATS_REGION"/>
    <property type="match status" value="6"/>
</dbReference>
<dbReference type="Pfam" id="PF22939">
    <property type="entry name" value="WHD_GPIID"/>
    <property type="match status" value="1"/>
</dbReference>
<feature type="repeat" description="WD" evidence="4">
    <location>
        <begin position="818"/>
        <end position="859"/>
    </location>
</feature>
<feature type="repeat" description="WD" evidence="4">
    <location>
        <begin position="986"/>
        <end position="1027"/>
    </location>
</feature>
<evidence type="ECO:0000256" key="4">
    <source>
        <dbReference type="PROSITE-ProRule" id="PRU00221"/>
    </source>
</evidence>
<dbReference type="PANTHER" id="PTHR14604:SF4">
    <property type="entry name" value="F-BOX DOMAIN-CONTAINING PROTEIN"/>
    <property type="match status" value="1"/>
</dbReference>
<evidence type="ECO:0000313" key="9">
    <source>
        <dbReference type="Proteomes" id="UP000184330"/>
    </source>
</evidence>
<dbReference type="PROSITE" id="PS00463">
    <property type="entry name" value="ZN2_CY6_FUNGAL_1"/>
    <property type="match status" value="1"/>
</dbReference>
<dbReference type="PANTHER" id="PTHR14604">
    <property type="entry name" value="WD40 REPEAT PF20"/>
    <property type="match status" value="1"/>
</dbReference>
<dbReference type="Gene3D" id="2.130.10.10">
    <property type="entry name" value="YVTN repeat-like/Quinoprotein amine dehydrogenase"/>
    <property type="match status" value="4"/>
</dbReference>
<feature type="region of interest" description="Disordered" evidence="5">
    <location>
        <begin position="1"/>
        <end position="49"/>
    </location>
</feature>
<dbReference type="Pfam" id="PF00400">
    <property type="entry name" value="WD40"/>
    <property type="match status" value="6"/>
</dbReference>
<keyword evidence="2" id="KW-0677">Repeat</keyword>
<feature type="compositionally biased region" description="Polar residues" evidence="5">
    <location>
        <begin position="25"/>
        <end position="48"/>
    </location>
</feature>